<comment type="caution">
    <text evidence="2">The sequence shown here is derived from an EMBL/GenBank/DDBJ whole genome shotgun (WGS) entry which is preliminary data.</text>
</comment>
<evidence type="ECO:0000256" key="1">
    <source>
        <dbReference type="PROSITE-ProRule" id="PRU00182"/>
    </source>
</evidence>
<dbReference type="SUPFAM" id="SSF55174">
    <property type="entry name" value="Alpha-L RNA-binding motif"/>
    <property type="match status" value="1"/>
</dbReference>
<dbReference type="Gene3D" id="3.10.290.10">
    <property type="entry name" value="RNA-binding S4 domain"/>
    <property type="match status" value="1"/>
</dbReference>
<dbReference type="Proteomes" id="UP000886758">
    <property type="component" value="Unassembled WGS sequence"/>
</dbReference>
<reference evidence="2" key="1">
    <citation type="submission" date="2020-10" db="EMBL/GenBank/DDBJ databases">
        <authorList>
            <person name="Gilroy R."/>
        </authorList>
    </citation>
    <scope>NUCLEOTIDE SEQUENCE</scope>
    <source>
        <strain evidence="2">ChiW17-6978</strain>
    </source>
</reference>
<sequence length="73" mass="8361">MVQQVKINTDYITLQQLLKMIQVISSGGEAKYFLQEHQVFVNDQLETRRGRKLYPGDQVKIDGTLVVIHDSAN</sequence>
<dbReference type="GO" id="GO:0003723">
    <property type="term" value="F:RNA binding"/>
    <property type="evidence" value="ECO:0007669"/>
    <property type="project" value="UniProtKB-KW"/>
</dbReference>
<evidence type="ECO:0000313" key="2">
    <source>
        <dbReference type="EMBL" id="HIT49535.1"/>
    </source>
</evidence>
<dbReference type="InterPro" id="IPR036986">
    <property type="entry name" value="S4_RNA-bd_sf"/>
</dbReference>
<dbReference type="Pfam" id="PF13275">
    <property type="entry name" value="S4_2"/>
    <property type="match status" value="1"/>
</dbReference>
<accession>A0A9D1KHR5</accession>
<reference evidence="2" key="2">
    <citation type="journal article" date="2021" name="PeerJ">
        <title>Extensive microbial diversity within the chicken gut microbiome revealed by metagenomics and culture.</title>
        <authorList>
            <person name="Gilroy R."/>
            <person name="Ravi A."/>
            <person name="Getino M."/>
            <person name="Pursley I."/>
            <person name="Horton D.L."/>
            <person name="Alikhan N.F."/>
            <person name="Baker D."/>
            <person name="Gharbi K."/>
            <person name="Hall N."/>
            <person name="Watson M."/>
            <person name="Adriaenssens E.M."/>
            <person name="Foster-Nyarko E."/>
            <person name="Jarju S."/>
            <person name="Secka A."/>
            <person name="Antonio M."/>
            <person name="Oren A."/>
            <person name="Chaudhuri R.R."/>
            <person name="La Ragione R."/>
            <person name="Hildebrand F."/>
            <person name="Pallen M.J."/>
        </authorList>
    </citation>
    <scope>NUCLEOTIDE SEQUENCE</scope>
    <source>
        <strain evidence="2">ChiW17-6978</strain>
    </source>
</reference>
<evidence type="ECO:0000313" key="3">
    <source>
        <dbReference type="Proteomes" id="UP000886758"/>
    </source>
</evidence>
<dbReference type="InterPro" id="IPR014330">
    <property type="entry name" value="RNA-bd_S4-rel_YaaA"/>
</dbReference>
<organism evidence="2 3">
    <name type="scientific">Candidatus Pelethenecus faecipullorum</name>
    <dbReference type="NCBI Taxonomy" id="2840900"/>
    <lineage>
        <taxon>Bacteria</taxon>
        <taxon>Bacillati</taxon>
        <taxon>Mycoplasmatota</taxon>
        <taxon>Mollicutes</taxon>
        <taxon>Candidatus Pelethenecus</taxon>
    </lineage>
</organism>
<protein>
    <submittedName>
        <fullName evidence="2">S4 domain-containing protein YaaA</fullName>
    </submittedName>
</protein>
<name>A0A9D1KHR5_9MOLU</name>
<dbReference type="NCBIfam" id="TIGR02988">
    <property type="entry name" value="YaaA_near_RecF"/>
    <property type="match status" value="1"/>
</dbReference>
<proteinExistence type="predicted"/>
<dbReference type="CDD" id="cd00165">
    <property type="entry name" value="S4"/>
    <property type="match status" value="1"/>
</dbReference>
<dbReference type="AlphaFoldDB" id="A0A9D1KHR5"/>
<dbReference type="EMBL" id="DVLF01000028">
    <property type="protein sequence ID" value="HIT49535.1"/>
    <property type="molecule type" value="Genomic_DNA"/>
</dbReference>
<gene>
    <name evidence="2" type="primary">yaaA</name>
    <name evidence="2" type="ORF">IAD46_00765</name>
</gene>
<keyword evidence="1" id="KW-0694">RNA-binding</keyword>
<dbReference type="PROSITE" id="PS50889">
    <property type="entry name" value="S4"/>
    <property type="match status" value="1"/>
</dbReference>